<feature type="domain" description="Autotransporter" evidence="2">
    <location>
        <begin position="657"/>
        <end position="924"/>
    </location>
</feature>
<dbReference type="PRINTS" id="PR01484">
    <property type="entry name" value="PRTACTNFAMLY"/>
</dbReference>
<dbReference type="KEGG" id="cpor:BED41_02455"/>
<gene>
    <name evidence="3" type="ORF">BED41_02455</name>
</gene>
<dbReference type="NCBIfam" id="TIGR01414">
    <property type="entry name" value="autotrans_barl"/>
    <property type="match status" value="1"/>
</dbReference>
<evidence type="ECO:0000313" key="4">
    <source>
        <dbReference type="Proteomes" id="UP000093044"/>
    </source>
</evidence>
<sequence>MIEGYDWDGAAYVSGGGKLNFYGGDITLENKYNAYYVDTVRVNGIDSKVSFHNENTLIKGKSSYGLSLINGAAGYAENLIIALDRSGGTFTREDETLGILVGTNGSFEANGTVDISVKGNNEYDSYVAALHIRDGQTVDFNKTASLKAEGGYNQAYGIMADYAQEINFKDKLTIAAQDAKFSNTGIYLNEIDGAAFNGLDVAASGGDSTADGSSATGVIISGVGRTTFGGETRITAKDNASVNNGMLVEWNSNVSMGRTEITASGGKSAAGLLLSFYSNVDFEDTLKVNVSGGSKQNNGINIYKESAMTAGDVIVNAGGEDATAFAVTDGSSASLSGALELYVGEGGSQKGLMVTEKGSSFHGKEAEIQVGGDSGVALYVETGGKAVFDGDAAIAAKTGAHVHGDGSAAVFSKGFDTQGRDTLLEAFSKGTLEVNKDSSGTVMFTGKTNIEKTVELENGVIFREPDGVINMNLNGAGSYWRLTGDSSLTNISSNSSLIDMTADGGAFSVLATDNLAGSGGWVKMDIDASKNTNNSDMILVKEKFSGSQYIDLNRVDAGEVTAAAGTVLAKVKDNQGVFLANDNEGTLFYDRYLLDQTESGTEGYTVDWYLKEVTHVIPEEKPTTSVATVKALSALNYHTWRSENDKLMQRMGDLRKSAGADRGAWFRVRGSKINMGGDSGFENKYVSYEVGYDLVAKRTDKYTRYAGAAFSYTDGDSSYARGDGENSGKAVSLYLTHLYNSGHYLDMVFKLGNWDNDFTVYDTKGNRIKGDTENTGISFSLEYGRKCAIGKNGWYIEPQAQLTYGYLYGDSFALSNGVAIKQDGIDSLVGRVGFNLGWDISKNSNVYLKANLMHEFCGGYGISMSDGSGRLKLTGDYGDTWFEYGIGCAIQTGKNNHLYFDLESSEGGELDKEWQWNVGMRWDI</sequence>
<proteinExistence type="predicted"/>
<keyword evidence="1" id="KW-0732">Signal</keyword>
<dbReference type="GO" id="GO:0019867">
    <property type="term" value="C:outer membrane"/>
    <property type="evidence" value="ECO:0007669"/>
    <property type="project" value="InterPro"/>
</dbReference>
<organism evidence="3 4">
    <name type="scientific">Cloacibacillus porcorum</name>
    <dbReference type="NCBI Taxonomy" id="1197717"/>
    <lineage>
        <taxon>Bacteria</taxon>
        <taxon>Thermotogati</taxon>
        <taxon>Synergistota</taxon>
        <taxon>Synergistia</taxon>
        <taxon>Synergistales</taxon>
        <taxon>Synergistaceae</taxon>
        <taxon>Cloacibacillus</taxon>
    </lineage>
</organism>
<dbReference type="Pfam" id="PF03212">
    <property type="entry name" value="Pertactin"/>
    <property type="match status" value="1"/>
</dbReference>
<dbReference type="PANTHER" id="PTHR35037">
    <property type="entry name" value="C-TERMINAL REGION OF AIDA-LIKE PROTEIN"/>
    <property type="match status" value="1"/>
</dbReference>
<dbReference type="InterPro" id="IPR036709">
    <property type="entry name" value="Autotransporte_beta_dom_sf"/>
</dbReference>
<name>A0A1B2I271_9BACT</name>
<dbReference type="STRING" id="1197717.BED41_02455"/>
<dbReference type="SUPFAM" id="SSF103515">
    <property type="entry name" value="Autotransporter"/>
    <property type="match status" value="1"/>
</dbReference>
<dbReference type="InterPro" id="IPR012332">
    <property type="entry name" value="Autotransporter_pectin_lyase_C"/>
</dbReference>
<dbReference type="PROSITE" id="PS51208">
    <property type="entry name" value="AUTOTRANSPORTER"/>
    <property type="match status" value="1"/>
</dbReference>
<dbReference type="Proteomes" id="UP000093044">
    <property type="component" value="Chromosome"/>
</dbReference>
<dbReference type="InterPro" id="IPR004899">
    <property type="entry name" value="Pertactin_central"/>
</dbReference>
<dbReference type="SUPFAM" id="SSF51126">
    <property type="entry name" value="Pectin lyase-like"/>
    <property type="match status" value="1"/>
</dbReference>
<dbReference type="AlphaFoldDB" id="A0A1B2I271"/>
<dbReference type="InterPro" id="IPR003991">
    <property type="entry name" value="Pertactin_virulence_factor"/>
</dbReference>
<protein>
    <recommendedName>
        <fullName evidence="2">Autotransporter domain-containing protein</fullName>
    </recommendedName>
</protein>
<dbReference type="Gene3D" id="2.160.20.20">
    <property type="match status" value="1"/>
</dbReference>
<evidence type="ECO:0000259" key="2">
    <source>
        <dbReference type="PROSITE" id="PS51208"/>
    </source>
</evidence>
<reference evidence="3" key="1">
    <citation type="submission" date="2016-08" db="EMBL/GenBank/DDBJ databases">
        <title>Complete genome of Cloacibacillus porcorum.</title>
        <authorList>
            <person name="Looft T."/>
            <person name="Bayles D.O."/>
            <person name="Alt D.P."/>
        </authorList>
    </citation>
    <scope>NUCLEOTIDE SEQUENCE [LARGE SCALE GENOMIC DNA]</scope>
    <source>
        <strain evidence="3">CL-84</strain>
    </source>
</reference>
<dbReference type="Pfam" id="PF03797">
    <property type="entry name" value="Autotransporter"/>
    <property type="match status" value="1"/>
</dbReference>
<dbReference type="InterPro" id="IPR005546">
    <property type="entry name" value="Autotransporte_beta"/>
</dbReference>
<dbReference type="InterPro" id="IPR006315">
    <property type="entry name" value="OM_autotransptr_brl_dom"/>
</dbReference>
<evidence type="ECO:0000256" key="1">
    <source>
        <dbReference type="ARBA" id="ARBA00022729"/>
    </source>
</evidence>
<dbReference type="PANTHER" id="PTHR35037:SF3">
    <property type="entry name" value="C-TERMINAL REGION OF AIDA-LIKE PROTEIN"/>
    <property type="match status" value="1"/>
</dbReference>
<dbReference type="SMART" id="SM00869">
    <property type="entry name" value="Autotransporter"/>
    <property type="match status" value="1"/>
</dbReference>
<evidence type="ECO:0000313" key="3">
    <source>
        <dbReference type="EMBL" id="ANZ44053.1"/>
    </source>
</evidence>
<dbReference type="EMBL" id="CP016757">
    <property type="protein sequence ID" value="ANZ44053.1"/>
    <property type="molecule type" value="Genomic_DNA"/>
</dbReference>
<dbReference type="InterPro" id="IPR011050">
    <property type="entry name" value="Pectin_lyase_fold/virulence"/>
</dbReference>
<dbReference type="InterPro" id="IPR051551">
    <property type="entry name" value="Autotransporter_adhesion"/>
</dbReference>
<dbReference type="Gene3D" id="2.40.128.130">
    <property type="entry name" value="Autotransporter beta-domain"/>
    <property type="match status" value="1"/>
</dbReference>
<keyword evidence="4" id="KW-1185">Reference proteome</keyword>
<accession>A0A1B2I271</accession>